<dbReference type="PROSITE" id="PS51296">
    <property type="entry name" value="RIESKE"/>
    <property type="match status" value="1"/>
</dbReference>
<evidence type="ECO:0000256" key="10">
    <source>
        <dbReference type="ARBA" id="ARBA00023157"/>
    </source>
</evidence>
<dbReference type="PANTHER" id="PTHR10134">
    <property type="entry name" value="CYTOCHROME B-C1 COMPLEX SUBUNIT RIESKE, MITOCHONDRIAL"/>
    <property type="match status" value="1"/>
</dbReference>
<comment type="caution">
    <text evidence="14">The sequence shown here is derived from an EMBL/GenBank/DDBJ whole genome shotgun (WGS) entry which is preliminary data.</text>
</comment>
<dbReference type="OrthoDB" id="1637982at2759"/>
<dbReference type="GO" id="GO:0046872">
    <property type="term" value="F:metal ion binding"/>
    <property type="evidence" value="ECO:0007669"/>
    <property type="project" value="UniProtKB-KW"/>
</dbReference>
<protein>
    <recommendedName>
        <fullName evidence="12">Cytochrome b-c1 complex subunit Rieske, mitochondrial</fullName>
    </recommendedName>
</protein>
<dbReference type="Proteomes" id="UP000789739">
    <property type="component" value="Unassembled WGS sequence"/>
</dbReference>
<dbReference type="NCBIfam" id="TIGR01416">
    <property type="entry name" value="Rieske_proteo"/>
    <property type="match status" value="1"/>
</dbReference>
<evidence type="ECO:0000256" key="3">
    <source>
        <dbReference type="ARBA" id="ARBA00022692"/>
    </source>
</evidence>
<comment type="cofactor">
    <cofactor evidence="11">
        <name>[2Fe-2S] cluster</name>
        <dbReference type="ChEBI" id="CHEBI:190135"/>
    </cofactor>
</comment>
<dbReference type="Pfam" id="PF02921">
    <property type="entry name" value="UCR_TM"/>
    <property type="match status" value="1"/>
</dbReference>
<accession>A0A9N8YZP3</accession>
<dbReference type="CDD" id="cd03470">
    <property type="entry name" value="Rieske_cytochrome_bc1"/>
    <property type="match status" value="1"/>
</dbReference>
<keyword evidence="5" id="KW-0479">Metal-binding</keyword>
<keyword evidence="3" id="KW-0812">Transmembrane</keyword>
<dbReference type="Gene3D" id="1.20.5.270">
    <property type="entry name" value="Ubiquinol cytochrome reductase, transmembrane domain"/>
    <property type="match status" value="1"/>
</dbReference>
<evidence type="ECO:0000313" key="14">
    <source>
        <dbReference type="EMBL" id="CAG8458480.1"/>
    </source>
</evidence>
<dbReference type="EMBL" id="CAJVPI010000021">
    <property type="protein sequence ID" value="CAG8458480.1"/>
    <property type="molecule type" value="Genomic_DNA"/>
</dbReference>
<evidence type="ECO:0000256" key="12">
    <source>
        <dbReference type="ARBA" id="ARBA00072517"/>
    </source>
</evidence>
<proteinExistence type="inferred from homology"/>
<name>A0A9N8YZP3_9GLOM</name>
<gene>
    <name evidence="14" type="ORF">PBRASI_LOCUS447</name>
</gene>
<dbReference type="InterPro" id="IPR004192">
    <property type="entry name" value="Rieske_TM"/>
</dbReference>
<feature type="domain" description="Rieske" evidence="13">
    <location>
        <begin position="188"/>
        <end position="279"/>
    </location>
</feature>
<reference evidence="14" key="1">
    <citation type="submission" date="2021-06" db="EMBL/GenBank/DDBJ databases">
        <authorList>
            <person name="Kallberg Y."/>
            <person name="Tangrot J."/>
            <person name="Rosling A."/>
        </authorList>
    </citation>
    <scope>NUCLEOTIDE SEQUENCE</scope>
    <source>
        <strain evidence="14">BR232B</strain>
    </source>
</reference>
<dbReference type="Pfam" id="PF00355">
    <property type="entry name" value="Rieske"/>
    <property type="match status" value="1"/>
</dbReference>
<evidence type="ECO:0000256" key="4">
    <source>
        <dbReference type="ARBA" id="ARBA00022714"/>
    </source>
</evidence>
<evidence type="ECO:0000256" key="9">
    <source>
        <dbReference type="ARBA" id="ARBA00023136"/>
    </source>
</evidence>
<dbReference type="Gene3D" id="2.102.10.10">
    <property type="entry name" value="Rieske [2Fe-2S] iron-sulphur domain"/>
    <property type="match status" value="1"/>
</dbReference>
<comment type="similarity">
    <text evidence="2">Belongs to the Rieske iron-sulfur protein family.</text>
</comment>
<evidence type="ECO:0000256" key="11">
    <source>
        <dbReference type="ARBA" id="ARBA00034078"/>
    </source>
</evidence>
<evidence type="ECO:0000256" key="1">
    <source>
        <dbReference type="ARBA" id="ARBA00004167"/>
    </source>
</evidence>
<evidence type="ECO:0000256" key="6">
    <source>
        <dbReference type="ARBA" id="ARBA00022989"/>
    </source>
</evidence>
<dbReference type="InterPro" id="IPR006317">
    <property type="entry name" value="Ubiquinol_cyt_c_Rdtase_Fe-S-su"/>
</dbReference>
<keyword evidence="4" id="KW-0001">2Fe-2S</keyword>
<organism evidence="14 15">
    <name type="scientific">Paraglomus brasilianum</name>
    <dbReference type="NCBI Taxonomy" id="144538"/>
    <lineage>
        <taxon>Eukaryota</taxon>
        <taxon>Fungi</taxon>
        <taxon>Fungi incertae sedis</taxon>
        <taxon>Mucoromycota</taxon>
        <taxon>Glomeromycotina</taxon>
        <taxon>Glomeromycetes</taxon>
        <taxon>Paraglomerales</taxon>
        <taxon>Paraglomeraceae</taxon>
        <taxon>Paraglomus</taxon>
    </lineage>
</organism>
<dbReference type="SUPFAM" id="SSF81502">
    <property type="entry name" value="ISP transmembrane anchor"/>
    <property type="match status" value="1"/>
</dbReference>
<dbReference type="InterPro" id="IPR017941">
    <property type="entry name" value="Rieske_2Fe-2S"/>
</dbReference>
<evidence type="ECO:0000313" key="15">
    <source>
        <dbReference type="Proteomes" id="UP000789739"/>
    </source>
</evidence>
<dbReference type="SUPFAM" id="SSF50022">
    <property type="entry name" value="ISP domain"/>
    <property type="match status" value="1"/>
</dbReference>
<dbReference type="PRINTS" id="PR00162">
    <property type="entry name" value="RIESKE"/>
</dbReference>
<evidence type="ECO:0000256" key="7">
    <source>
        <dbReference type="ARBA" id="ARBA00023004"/>
    </source>
</evidence>
<keyword evidence="15" id="KW-1185">Reference proteome</keyword>
<dbReference type="InterPro" id="IPR014349">
    <property type="entry name" value="Rieske_Fe-S_prot"/>
</dbReference>
<evidence type="ECO:0000256" key="5">
    <source>
        <dbReference type="ARBA" id="ARBA00022723"/>
    </source>
</evidence>
<dbReference type="AlphaFoldDB" id="A0A9N8YZP3"/>
<evidence type="ECO:0000256" key="2">
    <source>
        <dbReference type="ARBA" id="ARBA00010651"/>
    </source>
</evidence>
<keyword evidence="10" id="KW-1015">Disulfide bond</keyword>
<keyword evidence="6" id="KW-1133">Transmembrane helix</keyword>
<dbReference type="InterPro" id="IPR005805">
    <property type="entry name" value="Rieske_Fe-S_prot_C"/>
</dbReference>
<keyword evidence="8" id="KW-0411">Iron-sulfur</keyword>
<dbReference type="GO" id="GO:0008121">
    <property type="term" value="F:quinol-cytochrome-c reductase activity"/>
    <property type="evidence" value="ECO:0007669"/>
    <property type="project" value="InterPro"/>
</dbReference>
<sequence length="281" mass="30289">MVLGTKLVAASANRTVVNAPYAPATVRRLFETANHFNPRNHKVTAIPAWIAGSKKRLDGSVQSKTFVNVLSDFFTVAPLGAINQQRHSSSSAIGGSHSTIVPDFSKYRRPNTGEDAHRAFTYALIGATGVLTAAGTKSTVADVLSSLAASADTLAMAKVEVNLNKIPEGRNVTIKWRGKPVFIRHRTPDEIAAADAVSLTELKDPQPDSERVKKPEWLVMIGVCTHLGCVPVGESGDYGGWYCPCHGSHYDVSGRVRKGPAPLNLEIPEYSFEEEDKLIIG</sequence>
<dbReference type="GO" id="GO:0051537">
    <property type="term" value="F:2 iron, 2 sulfur cluster binding"/>
    <property type="evidence" value="ECO:0007669"/>
    <property type="project" value="UniProtKB-KW"/>
</dbReference>
<evidence type="ECO:0000259" key="13">
    <source>
        <dbReference type="PROSITE" id="PS51296"/>
    </source>
</evidence>
<dbReference type="GO" id="GO:0016020">
    <property type="term" value="C:membrane"/>
    <property type="evidence" value="ECO:0007669"/>
    <property type="project" value="UniProtKB-SubCell"/>
</dbReference>
<dbReference type="InterPro" id="IPR037008">
    <property type="entry name" value="bc1_Rieske_TM_sf"/>
</dbReference>
<comment type="subcellular location">
    <subcellularLocation>
        <location evidence="1">Membrane</location>
        <topology evidence="1">Single-pass membrane protein</topology>
    </subcellularLocation>
</comment>
<keyword evidence="9" id="KW-0472">Membrane</keyword>
<dbReference type="FunFam" id="2.102.10.10:FF:000001">
    <property type="entry name" value="Cytochrome b-c1 complex subunit Rieske, mitochondrial"/>
    <property type="match status" value="1"/>
</dbReference>
<keyword evidence="7" id="KW-0408">Iron</keyword>
<dbReference type="InterPro" id="IPR036922">
    <property type="entry name" value="Rieske_2Fe-2S_sf"/>
</dbReference>
<evidence type="ECO:0000256" key="8">
    <source>
        <dbReference type="ARBA" id="ARBA00023014"/>
    </source>
</evidence>